<gene>
    <name evidence="2" type="ORF">MJO52_17585</name>
</gene>
<accession>A0ABY4VEI3</accession>
<evidence type="ECO:0000256" key="1">
    <source>
        <dbReference type="SAM" id="SignalP"/>
    </source>
</evidence>
<feature type="signal peptide" evidence="1">
    <location>
        <begin position="1"/>
        <end position="20"/>
    </location>
</feature>
<proteinExistence type="predicted"/>
<dbReference type="RefSeq" id="WP_252083257.1">
    <property type="nucleotide sequence ID" value="NZ_CP092418.1"/>
</dbReference>
<evidence type="ECO:0000313" key="2">
    <source>
        <dbReference type="EMBL" id="USD20852.1"/>
    </source>
</evidence>
<sequence length="91" mass="10200">MMKVGILIFLLASSSTISQAGIPEVLKADKADFMCSLPEAYGDTKLSFHVSSNQLTGLAVAYKEHNVRAQKNYLRVYLRLHGILLLWLMKM</sequence>
<reference evidence="2" key="1">
    <citation type="submission" date="2022-02" db="EMBL/GenBank/DDBJ databases">
        <title>Coral-associated bacteria.</title>
        <authorList>
            <person name="Tang K."/>
            <person name="Wang X."/>
        </authorList>
    </citation>
    <scope>NUCLEOTIDE SEQUENCE</scope>
    <source>
        <strain evidence="2">SCSIO 43006</strain>
    </source>
</reference>
<evidence type="ECO:0000313" key="3">
    <source>
        <dbReference type="Proteomes" id="UP001055658"/>
    </source>
</evidence>
<dbReference type="EMBL" id="CP092418">
    <property type="protein sequence ID" value="USD20852.1"/>
    <property type="molecule type" value="Genomic_DNA"/>
</dbReference>
<keyword evidence="3" id="KW-1185">Reference proteome</keyword>
<keyword evidence="1" id="KW-0732">Signal</keyword>
<name>A0ABY4VEI3_9GAMM</name>
<feature type="chain" id="PRO_5047036692" evidence="1">
    <location>
        <begin position="21"/>
        <end position="91"/>
    </location>
</feature>
<dbReference type="Proteomes" id="UP001055658">
    <property type="component" value="Chromosome"/>
</dbReference>
<organism evidence="2 3">
    <name type="scientific">Microbulbifer variabilis</name>
    <dbReference type="NCBI Taxonomy" id="266805"/>
    <lineage>
        <taxon>Bacteria</taxon>
        <taxon>Pseudomonadati</taxon>
        <taxon>Pseudomonadota</taxon>
        <taxon>Gammaproteobacteria</taxon>
        <taxon>Cellvibrionales</taxon>
        <taxon>Microbulbiferaceae</taxon>
        <taxon>Microbulbifer</taxon>
    </lineage>
</organism>
<protein>
    <submittedName>
        <fullName evidence="2">Uncharacterized protein</fullName>
    </submittedName>
</protein>